<evidence type="ECO:0000313" key="2">
    <source>
        <dbReference type="EMBL" id="KAA5541192.1"/>
    </source>
</evidence>
<evidence type="ECO:0000256" key="1">
    <source>
        <dbReference type="SAM" id="Phobius"/>
    </source>
</evidence>
<dbReference type="EMBL" id="VWSF01000023">
    <property type="protein sequence ID" value="KAA5541192.1"/>
    <property type="molecule type" value="Genomic_DNA"/>
</dbReference>
<dbReference type="PROSITE" id="PS51257">
    <property type="entry name" value="PROKAR_LIPOPROTEIN"/>
    <property type="match status" value="1"/>
</dbReference>
<proteinExistence type="predicted"/>
<reference evidence="2 3" key="1">
    <citation type="submission" date="2019-09" db="EMBL/GenBank/DDBJ databases">
        <title>Genome sequence and assembly of Adhaeribacter sp.</title>
        <authorList>
            <person name="Chhetri G."/>
        </authorList>
    </citation>
    <scope>NUCLEOTIDE SEQUENCE [LARGE SCALE GENOMIC DNA]</scope>
    <source>
        <strain evidence="2 3">DK36</strain>
    </source>
</reference>
<keyword evidence="1" id="KW-0472">Membrane</keyword>
<name>A0A5M6D4H0_9BACT</name>
<sequence length="342" mass="38360">MKSRNLLLLLLLVFFLWSSCAEKIGARFTAGVKKELPNSYLDSTAKVLSNTVARSVLATVLNDSVQTRIRAQVDSLGRQLDQQALATTVRVRDSLLSAYTQRWLERIIQNTTNDLNTKGLSFLDNVRGEETKLFVAALRDELLNDISLQRAAIFRDELLGNNTHVLLDSLVQKIATGLIQKQVNPNIAKINAQTQARIKDIKRLAFGAGGVALLIGIIAFILFRQARKHKATLKVITHQIDKIPDQAAYDKLVGAIRTEAQIKGLEPHLQQILKEEKIYQQPQWQEKDFQALHLITQYLNKLSHEEAGQEILQGLKAESAKVNLDAHLNSLIKRADNIPEKV</sequence>
<dbReference type="Proteomes" id="UP000323426">
    <property type="component" value="Unassembled WGS sequence"/>
</dbReference>
<gene>
    <name evidence="2" type="ORF">F0145_21420</name>
</gene>
<dbReference type="AlphaFoldDB" id="A0A5M6D4H0"/>
<keyword evidence="1" id="KW-1133">Transmembrane helix</keyword>
<evidence type="ECO:0000313" key="3">
    <source>
        <dbReference type="Proteomes" id="UP000323426"/>
    </source>
</evidence>
<accession>A0A5M6D4H0</accession>
<feature type="transmembrane region" description="Helical" evidence="1">
    <location>
        <begin position="204"/>
        <end position="223"/>
    </location>
</feature>
<dbReference type="RefSeq" id="WP_150091825.1">
    <property type="nucleotide sequence ID" value="NZ_VWSF01000023.1"/>
</dbReference>
<comment type="caution">
    <text evidence="2">The sequence shown here is derived from an EMBL/GenBank/DDBJ whole genome shotgun (WGS) entry which is preliminary data.</text>
</comment>
<keyword evidence="3" id="KW-1185">Reference proteome</keyword>
<protein>
    <submittedName>
        <fullName evidence="2">Uncharacterized protein</fullName>
    </submittedName>
</protein>
<organism evidence="2 3">
    <name type="scientific">Adhaeribacter rhizoryzae</name>
    <dbReference type="NCBI Taxonomy" id="2607907"/>
    <lineage>
        <taxon>Bacteria</taxon>
        <taxon>Pseudomonadati</taxon>
        <taxon>Bacteroidota</taxon>
        <taxon>Cytophagia</taxon>
        <taxon>Cytophagales</taxon>
        <taxon>Hymenobacteraceae</taxon>
        <taxon>Adhaeribacter</taxon>
    </lineage>
</organism>
<keyword evidence="1" id="KW-0812">Transmembrane</keyword>